<dbReference type="OrthoDB" id="9815163at2"/>
<dbReference type="EMBL" id="LPZR01000229">
    <property type="protein sequence ID" value="KYO49349.1"/>
    <property type="molecule type" value="Genomic_DNA"/>
</dbReference>
<dbReference type="PANTHER" id="PTHR34310:SF9">
    <property type="entry name" value="BLR5716 PROTEIN"/>
    <property type="match status" value="1"/>
</dbReference>
<dbReference type="Gene3D" id="2.170.150.40">
    <property type="entry name" value="Domain of unknown function (DUF427)"/>
    <property type="match status" value="1"/>
</dbReference>
<feature type="domain" description="DUF427" evidence="1">
    <location>
        <begin position="25"/>
        <end position="117"/>
    </location>
</feature>
<organism evidence="2 3">
    <name type="scientific">Tistrella mobilis</name>
    <dbReference type="NCBI Taxonomy" id="171437"/>
    <lineage>
        <taxon>Bacteria</taxon>
        <taxon>Pseudomonadati</taxon>
        <taxon>Pseudomonadota</taxon>
        <taxon>Alphaproteobacteria</taxon>
        <taxon>Geminicoccales</taxon>
        <taxon>Geminicoccaceae</taxon>
        <taxon>Tistrella</taxon>
    </lineage>
</organism>
<gene>
    <name evidence="2" type="ORF">AUP44_18310</name>
</gene>
<dbReference type="InterPro" id="IPR007361">
    <property type="entry name" value="DUF427"/>
</dbReference>
<evidence type="ECO:0000313" key="3">
    <source>
        <dbReference type="Proteomes" id="UP000075787"/>
    </source>
</evidence>
<sequence length="141" mass="15004">MTGTRTVRVPGPDHPITVTAWPGRVRVRAGGRVIADSRKAVVLKEADYPPVFYLPRADVAMGALARTSHTSWCPYKGEAAYFSIPAAGARGENAVWSYEDPLPAMASICGRVAFYPDRVDAIETDDAPATDGRGDDGDGPA</sequence>
<dbReference type="GeneID" id="97244008"/>
<dbReference type="Pfam" id="PF04248">
    <property type="entry name" value="NTP_transf_9"/>
    <property type="match status" value="1"/>
</dbReference>
<dbReference type="InterPro" id="IPR038694">
    <property type="entry name" value="DUF427_sf"/>
</dbReference>
<evidence type="ECO:0000259" key="1">
    <source>
        <dbReference type="Pfam" id="PF04248"/>
    </source>
</evidence>
<proteinExistence type="predicted"/>
<reference evidence="2 3" key="1">
    <citation type="submission" date="2015-12" db="EMBL/GenBank/DDBJ databases">
        <title>Genome sequence of Tistrella mobilis MCCC 1A02139.</title>
        <authorList>
            <person name="Lu L."/>
            <person name="Lai Q."/>
            <person name="Shao Z."/>
            <person name="Qian P."/>
        </authorList>
    </citation>
    <scope>NUCLEOTIDE SEQUENCE [LARGE SCALE GENOMIC DNA]</scope>
    <source>
        <strain evidence="2 3">MCCC 1A02139</strain>
    </source>
</reference>
<dbReference type="PANTHER" id="PTHR34310">
    <property type="entry name" value="DUF427 DOMAIN PROTEIN (AFU_ORTHOLOGUE AFUA_3G02220)"/>
    <property type="match status" value="1"/>
</dbReference>
<comment type="caution">
    <text evidence="2">The sequence shown here is derived from an EMBL/GenBank/DDBJ whole genome shotgun (WGS) entry which is preliminary data.</text>
</comment>
<evidence type="ECO:0000313" key="2">
    <source>
        <dbReference type="EMBL" id="KYO49349.1"/>
    </source>
</evidence>
<protein>
    <recommendedName>
        <fullName evidence="1">DUF427 domain-containing protein</fullName>
    </recommendedName>
</protein>
<dbReference type="RefSeq" id="WP_062770606.1">
    <property type="nucleotide sequence ID" value="NZ_CP121045.1"/>
</dbReference>
<dbReference type="AlphaFoldDB" id="A0A162JJZ1"/>
<accession>A0A162JJZ1</accession>
<dbReference type="Proteomes" id="UP000075787">
    <property type="component" value="Unassembled WGS sequence"/>
</dbReference>
<name>A0A162JJZ1_9PROT</name>